<name>A0ABX1CRD3_9SPHN</name>
<protein>
    <submittedName>
        <fullName evidence="1">NAD(P)-binding protein</fullName>
    </submittedName>
</protein>
<reference evidence="1 2" key="1">
    <citation type="submission" date="2020-03" db="EMBL/GenBank/DDBJ databases">
        <authorList>
            <person name="Wang L."/>
            <person name="He N."/>
            <person name="Li Y."/>
            <person name="Fang Y."/>
            <person name="Zhang F."/>
        </authorList>
    </citation>
    <scope>NUCLEOTIDE SEQUENCE [LARGE SCALE GENOMIC DNA]</scope>
    <source>
        <strain evidence="1 2">36D10-4-7</strain>
    </source>
</reference>
<dbReference type="Pfam" id="PF13450">
    <property type="entry name" value="NAD_binding_8"/>
    <property type="match status" value="1"/>
</dbReference>
<dbReference type="Proteomes" id="UP000732399">
    <property type="component" value="Unassembled WGS sequence"/>
</dbReference>
<dbReference type="InterPro" id="IPR036188">
    <property type="entry name" value="FAD/NAD-bd_sf"/>
</dbReference>
<evidence type="ECO:0000313" key="1">
    <source>
        <dbReference type="EMBL" id="NJR80034.1"/>
    </source>
</evidence>
<organism evidence="1 2">
    <name type="scientific">Sphingomonas corticis</name>
    <dbReference type="NCBI Taxonomy" id="2722791"/>
    <lineage>
        <taxon>Bacteria</taxon>
        <taxon>Pseudomonadati</taxon>
        <taxon>Pseudomonadota</taxon>
        <taxon>Alphaproteobacteria</taxon>
        <taxon>Sphingomonadales</taxon>
        <taxon>Sphingomonadaceae</taxon>
        <taxon>Sphingomonas</taxon>
    </lineage>
</organism>
<accession>A0ABX1CRD3</accession>
<dbReference type="Gene3D" id="3.50.50.60">
    <property type="entry name" value="FAD/NAD(P)-binding domain"/>
    <property type="match status" value="2"/>
</dbReference>
<dbReference type="SUPFAM" id="SSF51905">
    <property type="entry name" value="FAD/NAD(P)-binding domain"/>
    <property type="match status" value="1"/>
</dbReference>
<dbReference type="RefSeq" id="WP_168135591.1">
    <property type="nucleotide sequence ID" value="NZ_JAAVJH010000012.1"/>
</dbReference>
<proteinExistence type="predicted"/>
<comment type="caution">
    <text evidence="1">The sequence shown here is derived from an EMBL/GenBank/DDBJ whole genome shotgun (WGS) entry which is preliminary data.</text>
</comment>
<gene>
    <name evidence="1" type="ORF">HBH26_15730</name>
</gene>
<evidence type="ECO:0000313" key="2">
    <source>
        <dbReference type="Proteomes" id="UP000732399"/>
    </source>
</evidence>
<keyword evidence="2" id="KW-1185">Reference proteome</keyword>
<dbReference type="EMBL" id="JAAVJH010000012">
    <property type="protein sequence ID" value="NJR80034.1"/>
    <property type="molecule type" value="Genomic_DNA"/>
</dbReference>
<sequence>MGETLKADYLVVGAGAMGMAFADTLVSETDATVVIVDRHHQPGGHWNVAYPFVRLHQPSAFYGVNSAPLGRDVIDATGSNAGLYELASSGEVVGYFGQIMQQHLLASGRVRYFPMAEHEGEGRFHSRISGETHQVEARKVVDATYMNVTVPAMRAPPYAVAHGVACITPNELVRLTRRPARFCVVGAGKTGMDACLFLLRNGVAPDGISWVMPRDSWLLDREGFQPAARFADRLAQGRMRQMAAVAAAESVDDLFQRLNEAGTLLRIDERVTPTMYRCATVSQAELADLRRITAIIRKGRVRRIEPAALELDGGTVPMEEDTLYIDCSADGLERRPAVPVFEDDLITLQSVRVCQQVFSAAFIAHVEHAYPDDALKNEICRPVPHPDGALDYLRVTLASTRNQMRWAQEPGLIEWLGNARLDWFGRNAAKLPDDPAARDAAMAKGREATALMIGKYERFLADAEAS</sequence>